<dbReference type="EMBL" id="JBDJPC010000010">
    <property type="protein sequence ID" value="KAL1490227.1"/>
    <property type="molecule type" value="Genomic_DNA"/>
</dbReference>
<keyword evidence="5" id="KW-1185">Reference proteome</keyword>
<dbReference type="Proteomes" id="UP001566132">
    <property type="component" value="Unassembled WGS sequence"/>
</dbReference>
<sequence length="388" mass="44874">MPVLCEFCKKTYSCQSNLSRHVKEVHKLEPSRHIFKRFIKCIETNPNATFAHQKNLEEGDEQIQFEIETLELNNLKEFAHWKSTIEEENNFNYILRRTYSTSSGKVSIYNCNRSKASYRPKDLETRLRVPKVQGSCKMDSICPSIIKMKNTNDNIIVEWQKIHYGHDDDLKHIRLHKVNKQKIASKLFSGVAPQKILNDIRDSSEGKSKRVNLLTMQDIINIKRSYCNKMNKKHNLEGNLIKISEEDIDNELEEESDGNSQDIDQVILEENNEDTQCIVHEISQEEEEGEEEEEEEEEVEEENGDSSNVQIIRTLCHNIANANFEEIDPSAIDQIHKHLLVVNSLTLCKKNNSTNIGTNVDGRSLKRPLELQVPSNSIKISRSEDDNH</sequence>
<evidence type="ECO:0000256" key="1">
    <source>
        <dbReference type="PROSITE-ProRule" id="PRU00042"/>
    </source>
</evidence>
<dbReference type="InterPro" id="IPR052797">
    <property type="entry name" value="RegFact_GeneExpr_CellDeath"/>
</dbReference>
<proteinExistence type="predicted"/>
<dbReference type="AlphaFoldDB" id="A0ABD1E6A7"/>
<dbReference type="PROSITE" id="PS00028">
    <property type="entry name" value="ZINC_FINGER_C2H2_1"/>
    <property type="match status" value="1"/>
</dbReference>
<evidence type="ECO:0000259" key="3">
    <source>
        <dbReference type="PROSITE" id="PS50157"/>
    </source>
</evidence>
<keyword evidence="1" id="KW-0862">Zinc</keyword>
<protein>
    <recommendedName>
        <fullName evidence="3">C2H2-type domain-containing protein</fullName>
    </recommendedName>
</protein>
<evidence type="ECO:0000313" key="4">
    <source>
        <dbReference type="EMBL" id="KAL1490227.1"/>
    </source>
</evidence>
<evidence type="ECO:0000313" key="5">
    <source>
        <dbReference type="Proteomes" id="UP001566132"/>
    </source>
</evidence>
<feature type="compositionally biased region" description="Acidic residues" evidence="2">
    <location>
        <begin position="284"/>
        <end position="304"/>
    </location>
</feature>
<dbReference type="PANTHER" id="PTHR33936:SF24">
    <property type="entry name" value="C2H2-TYPE DOMAIN-CONTAINING PROTEIN"/>
    <property type="match status" value="1"/>
</dbReference>
<comment type="caution">
    <text evidence="4">The sequence shown here is derived from an EMBL/GenBank/DDBJ whole genome shotgun (WGS) entry which is preliminary data.</text>
</comment>
<feature type="domain" description="C2H2-type" evidence="3">
    <location>
        <begin position="3"/>
        <end position="31"/>
    </location>
</feature>
<dbReference type="PANTHER" id="PTHR33936">
    <property type="entry name" value="PROTEIN CBG17840"/>
    <property type="match status" value="1"/>
</dbReference>
<gene>
    <name evidence="4" type="ORF">ABEB36_012957</name>
</gene>
<evidence type="ECO:0000256" key="2">
    <source>
        <dbReference type="SAM" id="MobiDB-lite"/>
    </source>
</evidence>
<dbReference type="InterPro" id="IPR013087">
    <property type="entry name" value="Znf_C2H2_type"/>
</dbReference>
<dbReference type="PROSITE" id="PS50157">
    <property type="entry name" value="ZINC_FINGER_C2H2_2"/>
    <property type="match status" value="1"/>
</dbReference>
<dbReference type="GO" id="GO:0008270">
    <property type="term" value="F:zinc ion binding"/>
    <property type="evidence" value="ECO:0007669"/>
    <property type="project" value="UniProtKB-KW"/>
</dbReference>
<keyword evidence="1" id="KW-0479">Metal-binding</keyword>
<keyword evidence="1" id="KW-0863">Zinc-finger</keyword>
<feature type="region of interest" description="Disordered" evidence="2">
    <location>
        <begin position="283"/>
        <end position="307"/>
    </location>
</feature>
<organism evidence="4 5">
    <name type="scientific">Hypothenemus hampei</name>
    <name type="common">Coffee berry borer</name>
    <dbReference type="NCBI Taxonomy" id="57062"/>
    <lineage>
        <taxon>Eukaryota</taxon>
        <taxon>Metazoa</taxon>
        <taxon>Ecdysozoa</taxon>
        <taxon>Arthropoda</taxon>
        <taxon>Hexapoda</taxon>
        <taxon>Insecta</taxon>
        <taxon>Pterygota</taxon>
        <taxon>Neoptera</taxon>
        <taxon>Endopterygota</taxon>
        <taxon>Coleoptera</taxon>
        <taxon>Polyphaga</taxon>
        <taxon>Cucujiformia</taxon>
        <taxon>Curculionidae</taxon>
        <taxon>Scolytinae</taxon>
        <taxon>Hypothenemus</taxon>
    </lineage>
</organism>
<accession>A0ABD1E6A7</accession>
<name>A0ABD1E6A7_HYPHA</name>
<reference evidence="4 5" key="1">
    <citation type="submission" date="2024-05" db="EMBL/GenBank/DDBJ databases">
        <title>Genetic variation in Jamaican populations of the coffee berry borer (Hypothenemus hampei).</title>
        <authorList>
            <person name="Errbii M."/>
            <person name="Myrie A."/>
        </authorList>
    </citation>
    <scope>NUCLEOTIDE SEQUENCE [LARGE SCALE GENOMIC DNA]</scope>
    <source>
        <strain evidence="4">JA-Hopewell-2020-01-JO</strain>
        <tissue evidence="4">Whole body</tissue>
    </source>
</reference>